<dbReference type="Proteomes" id="UP000438874">
    <property type="component" value="Unassembled WGS sequence"/>
</dbReference>
<name>A0A6H9G9K1_MICAE</name>
<keyword evidence="3 5" id="KW-1133">Transmembrane helix</keyword>
<comment type="subcellular location">
    <subcellularLocation>
        <location evidence="1">Membrane</location>
        <topology evidence="1">Multi-pass membrane protein</topology>
    </subcellularLocation>
</comment>
<feature type="transmembrane region" description="Helical" evidence="5">
    <location>
        <begin position="395"/>
        <end position="416"/>
    </location>
</feature>
<feature type="transmembrane region" description="Helical" evidence="5">
    <location>
        <begin position="57"/>
        <end position="80"/>
    </location>
</feature>
<sequence length="454" mass="51507">MFDKLTGITQKLSPGLRKILGNVGWLFVERILTMILAFFVGIWVIRYLGSENFGKLSYTTSFVALFSAISQLGLNAIVVRNIVHKEKAAPEILGTAFVLKLIASLLTIIITGIAIWTFDADPNVRWMTLIISFSLMFSAFDVIEFWFQSQVLSGVLAILRSVQLILSSLIKLSFIAFKLSLMAFVWLILAEQVVKVLGMIWVYFKHHQSIWQWRVNWSKGLEMLRDSWPLILSGVMITIYMKIDQIMLGNMANAQAVGNYAAAVRFSEIWYFIPVAVCSSVFPAILRAKQRSREEYYARLQQLYDLMAWMALAIAVPMTFASVPLLTNLLGKDYAEAGQILAWHIWAGPFVFLGVARSNWLMAENFTRFSFLTTSLGAIVNVWLNFLLIPPYSGVGAAIATMLSQAVACYISCLLYPPMFKHSLMLTKALFIPFRFEQNLNYFNKIKQISRIQK</sequence>
<keyword evidence="4 5" id="KW-0472">Membrane</keyword>
<comment type="caution">
    <text evidence="6">The sequence shown here is derived from an EMBL/GenBank/DDBJ whole genome shotgun (WGS) entry which is preliminary data.</text>
</comment>
<evidence type="ECO:0000313" key="6">
    <source>
        <dbReference type="EMBL" id="GCL47367.1"/>
    </source>
</evidence>
<feature type="transmembrane region" description="Helical" evidence="5">
    <location>
        <begin position="183"/>
        <end position="204"/>
    </location>
</feature>
<feature type="transmembrane region" description="Helical" evidence="5">
    <location>
        <begin position="369"/>
        <end position="389"/>
    </location>
</feature>
<feature type="transmembrane region" description="Helical" evidence="5">
    <location>
        <begin position="306"/>
        <end position="326"/>
    </location>
</feature>
<evidence type="ECO:0000256" key="4">
    <source>
        <dbReference type="ARBA" id="ARBA00023136"/>
    </source>
</evidence>
<dbReference type="PANTHER" id="PTHR43424:SF1">
    <property type="entry name" value="LOCUS PUTATIVE PROTEIN 1-RELATED"/>
    <property type="match status" value="1"/>
</dbReference>
<dbReference type="RefSeq" id="WP_159250126.1">
    <property type="nucleotide sequence ID" value="NZ_BJCH01000041.1"/>
</dbReference>
<dbReference type="GO" id="GO:0016020">
    <property type="term" value="C:membrane"/>
    <property type="evidence" value="ECO:0007669"/>
    <property type="project" value="UniProtKB-SubCell"/>
</dbReference>
<evidence type="ECO:0000256" key="5">
    <source>
        <dbReference type="SAM" id="Phobius"/>
    </source>
</evidence>
<feature type="transmembrane region" description="Helical" evidence="5">
    <location>
        <begin position="338"/>
        <end position="357"/>
    </location>
</feature>
<evidence type="ECO:0000313" key="7">
    <source>
        <dbReference type="Proteomes" id="UP000438874"/>
    </source>
</evidence>
<protein>
    <submittedName>
        <fullName evidence="6">Polysaccharide biosynthesis protein</fullName>
    </submittedName>
</protein>
<reference evidence="6 7" key="1">
    <citation type="submission" date="2019-02" db="EMBL/GenBank/DDBJ databases">
        <title>Draft genome sequence of Arthrospira platensis NIES-3787.</title>
        <authorList>
            <person name="Yamaguchi H."/>
            <person name="Suzuki S."/>
            <person name="Kawachi M."/>
        </authorList>
    </citation>
    <scope>NUCLEOTIDE SEQUENCE [LARGE SCALE GENOMIC DNA]</scope>
    <source>
        <strain evidence="6 7">NIES-3787</strain>
    </source>
</reference>
<feature type="transmembrane region" description="Helical" evidence="5">
    <location>
        <begin position="224"/>
        <end position="243"/>
    </location>
</feature>
<dbReference type="AlphaFoldDB" id="A0A6H9G9K1"/>
<evidence type="ECO:0000256" key="2">
    <source>
        <dbReference type="ARBA" id="ARBA00022692"/>
    </source>
</evidence>
<feature type="transmembrane region" description="Helical" evidence="5">
    <location>
        <begin position="155"/>
        <end position="177"/>
    </location>
</feature>
<feature type="transmembrane region" description="Helical" evidence="5">
    <location>
        <begin position="124"/>
        <end position="143"/>
    </location>
</feature>
<feature type="transmembrane region" description="Helical" evidence="5">
    <location>
        <begin position="269"/>
        <end position="286"/>
    </location>
</feature>
<proteinExistence type="predicted"/>
<evidence type="ECO:0000256" key="3">
    <source>
        <dbReference type="ARBA" id="ARBA00022989"/>
    </source>
</evidence>
<dbReference type="Pfam" id="PF01943">
    <property type="entry name" value="Polysacc_synt"/>
    <property type="match status" value="1"/>
</dbReference>
<gene>
    <name evidence="6" type="ORF">NIES3787_30730</name>
</gene>
<dbReference type="EMBL" id="BJCH01000041">
    <property type="protein sequence ID" value="GCL47367.1"/>
    <property type="molecule type" value="Genomic_DNA"/>
</dbReference>
<dbReference type="InterPro" id="IPR052556">
    <property type="entry name" value="PolySynth_Transporter"/>
</dbReference>
<dbReference type="PANTHER" id="PTHR43424">
    <property type="entry name" value="LOCUS PUTATIVE PROTEIN 1-RELATED"/>
    <property type="match status" value="1"/>
</dbReference>
<feature type="transmembrane region" description="Helical" evidence="5">
    <location>
        <begin position="20"/>
        <end position="45"/>
    </location>
</feature>
<evidence type="ECO:0000256" key="1">
    <source>
        <dbReference type="ARBA" id="ARBA00004141"/>
    </source>
</evidence>
<keyword evidence="2 5" id="KW-0812">Transmembrane</keyword>
<organism evidence="6 7">
    <name type="scientific">Microcystis aeruginosa NIES-3787</name>
    <dbReference type="NCBI Taxonomy" id="2517782"/>
    <lineage>
        <taxon>Bacteria</taxon>
        <taxon>Bacillati</taxon>
        <taxon>Cyanobacteriota</taxon>
        <taxon>Cyanophyceae</taxon>
        <taxon>Oscillatoriophycideae</taxon>
        <taxon>Chroococcales</taxon>
        <taxon>Microcystaceae</taxon>
        <taxon>Microcystis</taxon>
    </lineage>
</organism>
<accession>A0A6H9G9K1</accession>
<dbReference type="CDD" id="cd13128">
    <property type="entry name" value="MATE_Wzx_like"/>
    <property type="match status" value="1"/>
</dbReference>
<feature type="transmembrane region" description="Helical" evidence="5">
    <location>
        <begin position="92"/>
        <end position="118"/>
    </location>
</feature>
<dbReference type="InterPro" id="IPR002797">
    <property type="entry name" value="Polysacc_synth"/>
</dbReference>